<evidence type="ECO:0000256" key="6">
    <source>
        <dbReference type="ARBA" id="ARBA00032162"/>
    </source>
</evidence>
<keyword evidence="10" id="KW-1185">Reference proteome</keyword>
<dbReference type="Gene3D" id="3.90.79.10">
    <property type="entry name" value="Nucleoside Triphosphate Pyrophosphohydrolase"/>
    <property type="match status" value="1"/>
</dbReference>
<protein>
    <recommendedName>
        <fullName evidence="4">GDP-mannose pyrophosphatase</fullName>
    </recommendedName>
    <alternativeName>
        <fullName evidence="6">GDP-mannose hydrolase</fullName>
    </alternativeName>
    <alternativeName>
        <fullName evidence="7">GDPMK</fullName>
    </alternativeName>
</protein>
<dbReference type="RefSeq" id="WP_345168963.1">
    <property type="nucleotide sequence ID" value="NZ_BAABGX010000003.1"/>
</dbReference>
<evidence type="ECO:0000256" key="3">
    <source>
        <dbReference type="ARBA" id="ARBA00007275"/>
    </source>
</evidence>
<dbReference type="SUPFAM" id="SSF55811">
    <property type="entry name" value="Nudix"/>
    <property type="match status" value="1"/>
</dbReference>
<dbReference type="Pfam" id="PF00293">
    <property type="entry name" value="NUDIX"/>
    <property type="match status" value="1"/>
</dbReference>
<evidence type="ECO:0000256" key="4">
    <source>
        <dbReference type="ARBA" id="ARBA00016377"/>
    </source>
</evidence>
<evidence type="ECO:0000256" key="5">
    <source>
        <dbReference type="ARBA" id="ARBA00022801"/>
    </source>
</evidence>
<comment type="cofactor">
    <cofactor evidence="2">
        <name>Mg(2+)</name>
        <dbReference type="ChEBI" id="CHEBI:18420"/>
    </cofactor>
</comment>
<proteinExistence type="inferred from homology"/>
<dbReference type="InterPro" id="IPR015797">
    <property type="entry name" value="NUDIX_hydrolase-like_dom_sf"/>
</dbReference>
<dbReference type="PANTHER" id="PTHR11839">
    <property type="entry name" value="UDP/ADP-SUGAR PYROPHOSPHATASE"/>
    <property type="match status" value="1"/>
</dbReference>
<evidence type="ECO:0000256" key="2">
    <source>
        <dbReference type="ARBA" id="ARBA00001946"/>
    </source>
</evidence>
<organism evidence="9 10">
    <name type="scientific">Nibribacter koreensis</name>
    <dbReference type="NCBI Taxonomy" id="1084519"/>
    <lineage>
        <taxon>Bacteria</taxon>
        <taxon>Pseudomonadati</taxon>
        <taxon>Bacteroidota</taxon>
        <taxon>Cytophagia</taxon>
        <taxon>Cytophagales</taxon>
        <taxon>Hymenobacteraceae</taxon>
        <taxon>Nibribacter</taxon>
    </lineage>
</organism>
<reference evidence="10" key="1">
    <citation type="journal article" date="2019" name="Int. J. Syst. Evol. Microbiol.">
        <title>The Global Catalogue of Microorganisms (GCM) 10K type strain sequencing project: providing services to taxonomists for standard genome sequencing and annotation.</title>
        <authorList>
            <consortium name="The Broad Institute Genomics Platform"/>
            <consortium name="The Broad Institute Genome Sequencing Center for Infectious Disease"/>
            <person name="Wu L."/>
            <person name="Ma J."/>
        </authorList>
    </citation>
    <scope>NUCLEOTIDE SEQUENCE [LARGE SCALE GENOMIC DNA]</scope>
    <source>
        <strain evidence="10">JCM 17917</strain>
    </source>
</reference>
<dbReference type="PANTHER" id="PTHR11839:SF18">
    <property type="entry name" value="NUDIX HYDROLASE DOMAIN-CONTAINING PROTEIN"/>
    <property type="match status" value="1"/>
</dbReference>
<gene>
    <name evidence="9" type="ORF">GCM10023183_34360</name>
</gene>
<dbReference type="Proteomes" id="UP001501844">
    <property type="component" value="Unassembled WGS sequence"/>
</dbReference>
<dbReference type="InterPro" id="IPR000086">
    <property type="entry name" value="NUDIX_hydrolase_dom"/>
</dbReference>
<name>A0ABP8FZI6_9BACT</name>
<dbReference type="CDD" id="cd03424">
    <property type="entry name" value="NUDIX_ADPRase_Nudt5_UGPPase_Nudt14"/>
    <property type="match status" value="1"/>
</dbReference>
<accession>A0ABP8FZI6</accession>
<dbReference type="EMBL" id="BAABGX010000003">
    <property type="protein sequence ID" value="GAA4314229.1"/>
    <property type="molecule type" value="Genomic_DNA"/>
</dbReference>
<feature type="domain" description="Nudix hydrolase" evidence="8">
    <location>
        <begin position="43"/>
        <end position="173"/>
    </location>
</feature>
<evidence type="ECO:0000313" key="10">
    <source>
        <dbReference type="Proteomes" id="UP001501844"/>
    </source>
</evidence>
<keyword evidence="5 9" id="KW-0378">Hydrolase</keyword>
<evidence type="ECO:0000256" key="1">
    <source>
        <dbReference type="ARBA" id="ARBA00000847"/>
    </source>
</evidence>
<dbReference type="PROSITE" id="PS51462">
    <property type="entry name" value="NUDIX"/>
    <property type="match status" value="1"/>
</dbReference>
<comment type="similarity">
    <text evidence="3">Belongs to the Nudix hydrolase family. NudK subfamily.</text>
</comment>
<comment type="catalytic activity">
    <reaction evidence="1">
        <text>GDP-alpha-D-mannose + H2O = alpha-D-mannose 1-phosphate + GMP + 2 H(+)</text>
        <dbReference type="Rhea" id="RHEA:27978"/>
        <dbReference type="ChEBI" id="CHEBI:15377"/>
        <dbReference type="ChEBI" id="CHEBI:15378"/>
        <dbReference type="ChEBI" id="CHEBI:57527"/>
        <dbReference type="ChEBI" id="CHEBI:58115"/>
        <dbReference type="ChEBI" id="CHEBI:58409"/>
    </reaction>
</comment>
<evidence type="ECO:0000259" key="8">
    <source>
        <dbReference type="PROSITE" id="PS51462"/>
    </source>
</evidence>
<evidence type="ECO:0000256" key="7">
    <source>
        <dbReference type="ARBA" id="ARBA00032272"/>
    </source>
</evidence>
<comment type="caution">
    <text evidence="9">The sequence shown here is derived from an EMBL/GenBank/DDBJ whole genome shotgun (WGS) entry which is preliminary data.</text>
</comment>
<sequence>MTTPQPWKILSSETAYQHRWYNLRRDTVQLPNGLVLDDYFVSVRPAGALVFPVTEDGQVIFVRQYKHAAGKILLELPGGMFDAETEDPSEAAAREFYEETGYSVDAISPIGILYDNPTKDTSQVHLFIAHGAKLTGAPEWDITECVEVVPIPLAQVLPKIMAGEIQVSCSVSLCFMALQRLQEHVS</sequence>
<dbReference type="GO" id="GO:0016787">
    <property type="term" value="F:hydrolase activity"/>
    <property type="evidence" value="ECO:0007669"/>
    <property type="project" value="UniProtKB-KW"/>
</dbReference>
<evidence type="ECO:0000313" key="9">
    <source>
        <dbReference type="EMBL" id="GAA4314229.1"/>
    </source>
</evidence>